<accession>A0A6G1B9X4</accession>
<evidence type="ECO:0000313" key="1">
    <source>
        <dbReference type="EMBL" id="KAF0884602.1"/>
    </source>
</evidence>
<organism evidence="1 2">
    <name type="scientific">Crocuta crocuta</name>
    <name type="common">Spotted hyena</name>
    <dbReference type="NCBI Taxonomy" id="9678"/>
    <lineage>
        <taxon>Eukaryota</taxon>
        <taxon>Metazoa</taxon>
        <taxon>Chordata</taxon>
        <taxon>Craniata</taxon>
        <taxon>Vertebrata</taxon>
        <taxon>Euteleostomi</taxon>
        <taxon>Mammalia</taxon>
        <taxon>Eutheria</taxon>
        <taxon>Laurasiatheria</taxon>
        <taxon>Carnivora</taxon>
        <taxon>Feliformia</taxon>
        <taxon>Hyaenidae</taxon>
        <taxon>Crocuta</taxon>
    </lineage>
</organism>
<sequence length="116" mass="13561">HIKRCSISLNIRELQIESAMKYHLTSLGMASIKKTKTGAHGWLKCKSVQSLWKTGQWFFKRLNIELPYDSAILLLDKYPQKVKNFCTPIFIQALFTVAKTWKQPTCPLRNKWMSKM</sequence>
<proteinExistence type="predicted"/>
<dbReference type="EMBL" id="VOAJ01001516">
    <property type="protein sequence ID" value="KAF0884602.1"/>
    <property type="molecule type" value="Genomic_DNA"/>
</dbReference>
<keyword evidence="2" id="KW-1185">Reference proteome</keyword>
<name>A0A6G1B9X4_CROCR</name>
<evidence type="ECO:0000313" key="2">
    <source>
        <dbReference type="Proteomes" id="UP000475037"/>
    </source>
</evidence>
<dbReference type="AlphaFoldDB" id="A0A6G1B9X4"/>
<reference evidence="1 2" key="1">
    <citation type="submission" date="2019-11" db="EMBL/GenBank/DDBJ databases">
        <authorList>
            <person name="Yang C."/>
            <person name="Li F."/>
        </authorList>
    </citation>
    <scope>NUCLEOTIDE SEQUENCE [LARGE SCALE GENOMIC DNA]</scope>
    <source>
        <strain evidence="1">KB4526</strain>
        <tissue evidence="1">Muscle</tissue>
    </source>
</reference>
<protein>
    <submittedName>
        <fullName evidence="1">LORF2 protein</fullName>
    </submittedName>
</protein>
<comment type="caution">
    <text evidence="1">The sequence shown here is derived from an EMBL/GenBank/DDBJ whole genome shotgun (WGS) entry which is preliminary data.</text>
</comment>
<dbReference type="Proteomes" id="UP000475037">
    <property type="component" value="Unassembled WGS sequence"/>
</dbReference>
<feature type="non-terminal residue" evidence="1">
    <location>
        <position position="116"/>
    </location>
</feature>
<feature type="non-terminal residue" evidence="1">
    <location>
        <position position="1"/>
    </location>
</feature>
<gene>
    <name evidence="1" type="ORF">FOF47_R07440</name>
</gene>